<organism evidence="3 4">
    <name type="scientific">Rhizophagus irregularis (strain DAOM 181602 / DAOM 197198 / MUCL 43194)</name>
    <name type="common">Arbuscular mycorrhizal fungus</name>
    <name type="synonym">Glomus intraradices</name>
    <dbReference type="NCBI Taxonomy" id="747089"/>
    <lineage>
        <taxon>Eukaryota</taxon>
        <taxon>Fungi</taxon>
        <taxon>Fungi incertae sedis</taxon>
        <taxon>Mucoromycota</taxon>
        <taxon>Glomeromycotina</taxon>
        <taxon>Glomeromycetes</taxon>
        <taxon>Glomerales</taxon>
        <taxon>Glomeraceae</taxon>
        <taxon>Rhizophagus</taxon>
    </lineage>
</organism>
<dbReference type="PROSITE" id="PS50097">
    <property type="entry name" value="BTB"/>
    <property type="match status" value="1"/>
</dbReference>
<feature type="domain" description="TLDc" evidence="2">
    <location>
        <begin position="296"/>
        <end position="482"/>
    </location>
</feature>
<dbReference type="VEuPathDB" id="FungiDB:RhiirFUN_002883"/>
<dbReference type="InterPro" id="IPR011333">
    <property type="entry name" value="SKP1/BTB/POZ_sf"/>
</dbReference>
<sequence>MPSEYLQEVANDYEKLLEDNEDCNVIIYVGENENVKELHAHSCILRIRSQYFRAALSKEWSEKKDEKFVFRKPNISPQLFEVILRFIYCGRIDLEKLQGPDILKLLIAVDGLGIQTLVIHTQEYLIEHQFEYLQQNPIVILETIYQHETFMDLFNLSLKKICGEPEILFSSDEFMSLKPSLLELLLKRDDLLLDEIVIWDNLIKWCFAQHSNISQDPTQWNNEEFTLMERTISKFIPLVRFNYISPESFATKVYPFKVIMPKSLVNNMILFYMAQNKQLNEDKGPPRQSKCKIDSVIINQKHIEIFANWIYRKVKVSEYIPYNFHLLYRASRDGNMHEAFHEKCDNKGAPLVIVKITNSNQIVGGYNPLSWDTSNTWKSTYDSFIFSFTNRDDLQSANFGYSNGVNSIGCYGINGPVFGEGSDLAFYGGCYGINGPVFGEGSDLAFYGGTWFSHINNNNCYPKIDIQTGGFKADDYEIFQVIKK</sequence>
<comment type="caution">
    <text evidence="3">The sequence shown here is derived from an EMBL/GenBank/DDBJ whole genome shotgun (WGS) entry which is preliminary data.</text>
</comment>
<dbReference type="EMBL" id="AUPC02000052">
    <property type="protein sequence ID" value="POG76250.1"/>
    <property type="molecule type" value="Genomic_DNA"/>
</dbReference>
<proteinExistence type="predicted"/>
<dbReference type="InterPro" id="IPR006571">
    <property type="entry name" value="TLDc_dom"/>
</dbReference>
<accession>A0A2P4QF54</accession>
<evidence type="ECO:0008006" key="5">
    <source>
        <dbReference type="Google" id="ProtNLM"/>
    </source>
</evidence>
<keyword evidence="4" id="KW-1185">Reference proteome</keyword>
<protein>
    <recommendedName>
        <fullName evidence="5">Kelch-like protein 17</fullName>
    </recommendedName>
</protein>
<dbReference type="Gene3D" id="3.30.710.10">
    <property type="entry name" value="Potassium Channel Kv1.1, Chain A"/>
    <property type="match status" value="1"/>
</dbReference>
<gene>
    <name evidence="3" type="ORF">GLOIN_2v1769270</name>
</gene>
<dbReference type="PROSITE" id="PS51886">
    <property type="entry name" value="TLDC"/>
    <property type="match status" value="1"/>
</dbReference>
<dbReference type="Pfam" id="PF00651">
    <property type="entry name" value="BTB"/>
    <property type="match status" value="1"/>
</dbReference>
<dbReference type="AlphaFoldDB" id="A0A2P4QF54"/>
<evidence type="ECO:0000259" key="1">
    <source>
        <dbReference type="PROSITE" id="PS50097"/>
    </source>
</evidence>
<reference evidence="3 4" key="2">
    <citation type="journal article" date="2018" name="New Phytol.">
        <title>High intraspecific genome diversity in the model arbuscular mycorrhizal symbiont Rhizophagus irregularis.</title>
        <authorList>
            <person name="Chen E.C.H."/>
            <person name="Morin E."/>
            <person name="Beaudet D."/>
            <person name="Noel J."/>
            <person name="Yildirir G."/>
            <person name="Ndikumana S."/>
            <person name="Charron P."/>
            <person name="St-Onge C."/>
            <person name="Giorgi J."/>
            <person name="Kruger M."/>
            <person name="Marton T."/>
            <person name="Ropars J."/>
            <person name="Grigoriev I.V."/>
            <person name="Hainaut M."/>
            <person name="Henrissat B."/>
            <person name="Roux C."/>
            <person name="Martin F."/>
            <person name="Corradi N."/>
        </authorList>
    </citation>
    <scope>NUCLEOTIDE SEQUENCE [LARGE SCALE GENOMIC DNA]</scope>
    <source>
        <strain evidence="3 4">DAOM 197198</strain>
    </source>
</reference>
<evidence type="ECO:0000313" key="4">
    <source>
        <dbReference type="Proteomes" id="UP000018888"/>
    </source>
</evidence>
<evidence type="ECO:0000259" key="2">
    <source>
        <dbReference type="PROSITE" id="PS51886"/>
    </source>
</evidence>
<evidence type="ECO:0000313" key="3">
    <source>
        <dbReference type="EMBL" id="POG76250.1"/>
    </source>
</evidence>
<reference evidence="3 4" key="1">
    <citation type="journal article" date="2013" name="Proc. Natl. Acad. Sci. U.S.A.">
        <title>Genome of an arbuscular mycorrhizal fungus provides insight into the oldest plant symbiosis.</title>
        <authorList>
            <person name="Tisserant E."/>
            <person name="Malbreil M."/>
            <person name="Kuo A."/>
            <person name="Kohler A."/>
            <person name="Symeonidi A."/>
            <person name="Balestrini R."/>
            <person name="Charron P."/>
            <person name="Duensing N."/>
            <person name="Frei Dit Frey N."/>
            <person name="Gianinazzi-Pearson V."/>
            <person name="Gilbert L.B."/>
            <person name="Handa Y."/>
            <person name="Herr J.R."/>
            <person name="Hijri M."/>
            <person name="Koul R."/>
            <person name="Kawaguchi M."/>
            <person name="Krajinski F."/>
            <person name="Lammers P.J."/>
            <person name="Masclaux F.G."/>
            <person name="Murat C."/>
            <person name="Morin E."/>
            <person name="Ndikumana S."/>
            <person name="Pagni M."/>
            <person name="Petitpierre D."/>
            <person name="Requena N."/>
            <person name="Rosikiewicz P."/>
            <person name="Riley R."/>
            <person name="Saito K."/>
            <person name="San Clemente H."/>
            <person name="Shapiro H."/>
            <person name="van Tuinen D."/>
            <person name="Becard G."/>
            <person name="Bonfante P."/>
            <person name="Paszkowski U."/>
            <person name="Shachar-Hill Y.Y."/>
            <person name="Tuskan G.A."/>
            <person name="Young P.W."/>
            <person name="Sanders I.R."/>
            <person name="Henrissat B."/>
            <person name="Rensing S.A."/>
            <person name="Grigoriev I.V."/>
            <person name="Corradi N."/>
            <person name="Roux C."/>
            <person name="Martin F."/>
        </authorList>
    </citation>
    <scope>NUCLEOTIDE SEQUENCE [LARGE SCALE GENOMIC DNA]</scope>
    <source>
        <strain evidence="3 4">DAOM 197198</strain>
    </source>
</reference>
<dbReference type="PANTHER" id="PTHR24410:SF23">
    <property type="entry name" value="BTB DOMAIN-CONTAINING PROTEIN-RELATED"/>
    <property type="match status" value="1"/>
</dbReference>
<feature type="domain" description="BTB" evidence="1">
    <location>
        <begin position="23"/>
        <end position="96"/>
    </location>
</feature>
<dbReference type="InterPro" id="IPR000210">
    <property type="entry name" value="BTB/POZ_dom"/>
</dbReference>
<dbReference type="SMART" id="SM00225">
    <property type="entry name" value="BTB"/>
    <property type="match status" value="1"/>
</dbReference>
<dbReference type="Gene3D" id="1.25.40.420">
    <property type="match status" value="1"/>
</dbReference>
<dbReference type="SUPFAM" id="SSF54695">
    <property type="entry name" value="POZ domain"/>
    <property type="match status" value="1"/>
</dbReference>
<dbReference type="CDD" id="cd18186">
    <property type="entry name" value="BTB_POZ_ZBTB_KLHL-like"/>
    <property type="match status" value="1"/>
</dbReference>
<dbReference type="Pfam" id="PF07534">
    <property type="entry name" value="TLD"/>
    <property type="match status" value="1"/>
</dbReference>
<dbReference type="Proteomes" id="UP000018888">
    <property type="component" value="Unassembled WGS sequence"/>
</dbReference>
<dbReference type="PANTHER" id="PTHR24410">
    <property type="entry name" value="HL07962P-RELATED"/>
    <property type="match status" value="1"/>
</dbReference>
<dbReference type="InterPro" id="IPR051481">
    <property type="entry name" value="BTB-POZ/Galectin-3-binding"/>
</dbReference>
<name>A0A2P4QF54_RHIID</name>